<accession>A0ABY4W805</accession>
<evidence type="ECO:0000313" key="3">
    <source>
        <dbReference type="EMBL" id="USG62057.1"/>
    </source>
</evidence>
<feature type="transmembrane region" description="Helical" evidence="2">
    <location>
        <begin position="15"/>
        <end position="36"/>
    </location>
</feature>
<keyword evidence="2" id="KW-1133">Transmembrane helix</keyword>
<evidence type="ECO:0000313" key="4">
    <source>
        <dbReference type="Proteomes" id="UP001056291"/>
    </source>
</evidence>
<keyword evidence="1" id="KW-0175">Coiled coil</keyword>
<dbReference type="Proteomes" id="UP001056291">
    <property type="component" value="Chromosome"/>
</dbReference>
<evidence type="ECO:0000256" key="2">
    <source>
        <dbReference type="SAM" id="Phobius"/>
    </source>
</evidence>
<keyword evidence="4" id="KW-1185">Reference proteome</keyword>
<keyword evidence="2" id="KW-0472">Membrane</keyword>
<keyword evidence="2" id="KW-0812">Transmembrane</keyword>
<evidence type="ECO:0000256" key="1">
    <source>
        <dbReference type="SAM" id="Coils"/>
    </source>
</evidence>
<sequence length="411" mass="45763">MSENNLQSRKKMGRWFYVIGTLVFLVYAVWIMGPYFRSIIVRDAAVTSWINIATAPITGTITSTEQFVAGTVGANGIIAVISNSHLNRNDFIAALTRYENAVARQLELQENYEKLSDLEENQNILFLQYADTFRELLANQLENISREIESNAIALKRARDIAFEREQSTVTKKKAPQPERDATRQTVWKFEARTASLLSEKENIKLRIEAANNGVFFTADGNEPAWANIRNLDIQIRKYEIAGKLQQAQADAAASKLAMEMAEENFSRMAHGIVEAPAGSIVWRKTAAPGATVLEGERLADWLDCSILMIDVPVDDAEVSLIKAGMEAEILLEGDITTRKAEVLLTRGSAFTLDNNDLAAIAKGRGDGTAQVLLDFSHERENFDECPVGRAAYVDFPDVGILDIIRARLRF</sequence>
<reference evidence="3" key="1">
    <citation type="submission" date="2022-06" db="EMBL/GenBank/DDBJ databases">
        <title>Sneathiella actinostolidae sp. nov., isolated from a sea anemonein the Western Pacific Ocean.</title>
        <authorList>
            <person name="Wei M.J."/>
        </authorList>
    </citation>
    <scope>NUCLEOTIDE SEQUENCE</scope>
    <source>
        <strain evidence="3">PHK-P5</strain>
    </source>
</reference>
<feature type="coiled-coil region" evidence="1">
    <location>
        <begin position="98"/>
        <end position="158"/>
    </location>
</feature>
<evidence type="ECO:0008006" key="5">
    <source>
        <dbReference type="Google" id="ProtNLM"/>
    </source>
</evidence>
<dbReference type="EMBL" id="CP098747">
    <property type="protein sequence ID" value="USG62057.1"/>
    <property type="molecule type" value="Genomic_DNA"/>
</dbReference>
<name>A0ABY4W805_9PROT</name>
<gene>
    <name evidence="3" type="ORF">NBZ79_03600</name>
</gene>
<proteinExistence type="predicted"/>
<organism evidence="3 4">
    <name type="scientific">Sneathiella marina</name>
    <dbReference type="NCBI Taxonomy" id="2950108"/>
    <lineage>
        <taxon>Bacteria</taxon>
        <taxon>Pseudomonadati</taxon>
        <taxon>Pseudomonadota</taxon>
        <taxon>Alphaproteobacteria</taxon>
        <taxon>Sneathiellales</taxon>
        <taxon>Sneathiellaceae</taxon>
        <taxon>Sneathiella</taxon>
    </lineage>
</organism>
<dbReference type="RefSeq" id="WP_251935604.1">
    <property type="nucleotide sequence ID" value="NZ_CP098747.1"/>
</dbReference>
<protein>
    <recommendedName>
        <fullName evidence="5">HlyD family secretion protein</fullName>
    </recommendedName>
</protein>